<proteinExistence type="predicted"/>
<dbReference type="PANTHER" id="PTHR34219:SF3">
    <property type="entry name" value="BLL7967 PROTEIN"/>
    <property type="match status" value="1"/>
</dbReference>
<feature type="transmembrane region" description="Helical" evidence="2">
    <location>
        <begin position="187"/>
        <end position="208"/>
    </location>
</feature>
<dbReference type="AlphaFoldDB" id="A0A2T5G121"/>
<accession>A0A2T5G121</accession>
<evidence type="ECO:0008006" key="5">
    <source>
        <dbReference type="Google" id="ProtNLM"/>
    </source>
</evidence>
<evidence type="ECO:0000313" key="3">
    <source>
        <dbReference type="EMBL" id="PTQ12855.1"/>
    </source>
</evidence>
<dbReference type="Proteomes" id="UP000244162">
    <property type="component" value="Unassembled WGS sequence"/>
</dbReference>
<comment type="caution">
    <text evidence="3">The sequence shown here is derived from an EMBL/GenBank/DDBJ whole genome shotgun (WGS) entry which is preliminary data.</text>
</comment>
<dbReference type="OrthoDB" id="7626573at2"/>
<dbReference type="PANTHER" id="PTHR34219">
    <property type="entry name" value="IRON-REGULATED INNER MEMBRANE PROTEIN-RELATED"/>
    <property type="match status" value="1"/>
</dbReference>
<keyword evidence="2" id="KW-0472">Membrane</keyword>
<organism evidence="3 4">
    <name type="scientific">Sphingomonas oleivorans</name>
    <dbReference type="NCBI Taxonomy" id="1735121"/>
    <lineage>
        <taxon>Bacteria</taxon>
        <taxon>Pseudomonadati</taxon>
        <taxon>Pseudomonadota</taxon>
        <taxon>Alphaproteobacteria</taxon>
        <taxon>Sphingomonadales</taxon>
        <taxon>Sphingomonadaceae</taxon>
        <taxon>Sphingomonas</taxon>
    </lineage>
</organism>
<feature type="transmembrane region" description="Helical" evidence="2">
    <location>
        <begin position="139"/>
        <end position="159"/>
    </location>
</feature>
<dbReference type="EMBL" id="NWBU01000004">
    <property type="protein sequence ID" value="PTQ12855.1"/>
    <property type="molecule type" value="Genomic_DNA"/>
</dbReference>
<evidence type="ECO:0000313" key="4">
    <source>
        <dbReference type="Proteomes" id="UP000244162"/>
    </source>
</evidence>
<dbReference type="Pfam" id="PF03929">
    <property type="entry name" value="PepSY_TM"/>
    <property type="match status" value="1"/>
</dbReference>
<reference evidence="3 4" key="1">
    <citation type="submission" date="2017-09" db="EMBL/GenBank/DDBJ databases">
        <title>Sphingomonas panjinensis sp.nov., isolated from oil-contaminated soil.</title>
        <authorList>
            <person name="Wang L."/>
            <person name="Chen L."/>
        </authorList>
    </citation>
    <scope>NUCLEOTIDE SEQUENCE [LARGE SCALE GENOMIC DNA]</scope>
    <source>
        <strain evidence="3 4">FW-11</strain>
    </source>
</reference>
<sequence length="383" mass="41325">MRKKLVTLHLWFGLTIGLLWAVQGLSGALLVFHQEIERLAGPATSAGPQASLDTVIARAAKAANAPIDTVSVTDGRGDLLSAWYRDAEGHKRAQLVDAATARILAAHDREPALPAAGSAMQWVYLLHETLLGGAFGETLIGISGLLLMTAAATGLYVAWPKRRQWKAAFSVSRWRSPPQKLYGWHRAVGLLTGFALLVIAPCGIYMVFANELRPALAKLVPHHLPYKIAPAPADFRPTESAQAALDRAHALFPDGRFVRLTLPTAEAPAYRIRLRQPGETRAWSGVTTIVIDARTGRTLNIYDPLKAPLSNRILDAAYSIHNGEVAHLAGRLLVMLAGLALPTLYITGIKSWLGKRRRKKSGKRRAAPQSASASAGSRSAPLP</sequence>
<evidence type="ECO:0000256" key="2">
    <source>
        <dbReference type="SAM" id="Phobius"/>
    </source>
</evidence>
<gene>
    <name evidence="3" type="ORF">CLG96_01525</name>
</gene>
<keyword evidence="2" id="KW-0812">Transmembrane</keyword>
<dbReference type="RefSeq" id="WP_107966092.1">
    <property type="nucleotide sequence ID" value="NZ_NWBU01000004.1"/>
</dbReference>
<feature type="transmembrane region" description="Helical" evidence="2">
    <location>
        <begin position="332"/>
        <end position="353"/>
    </location>
</feature>
<feature type="compositionally biased region" description="Low complexity" evidence="1">
    <location>
        <begin position="367"/>
        <end position="383"/>
    </location>
</feature>
<feature type="compositionally biased region" description="Basic residues" evidence="1">
    <location>
        <begin position="356"/>
        <end position="366"/>
    </location>
</feature>
<evidence type="ECO:0000256" key="1">
    <source>
        <dbReference type="SAM" id="MobiDB-lite"/>
    </source>
</evidence>
<dbReference type="InterPro" id="IPR005625">
    <property type="entry name" value="PepSY-ass_TM"/>
</dbReference>
<keyword evidence="4" id="KW-1185">Reference proteome</keyword>
<protein>
    <recommendedName>
        <fullName evidence="5">Peptidase</fullName>
    </recommendedName>
</protein>
<keyword evidence="2" id="KW-1133">Transmembrane helix</keyword>
<name>A0A2T5G121_9SPHN</name>
<feature type="region of interest" description="Disordered" evidence="1">
    <location>
        <begin position="356"/>
        <end position="383"/>
    </location>
</feature>